<protein>
    <recommendedName>
        <fullName evidence="2">DUF4124 domain-containing protein</fullName>
    </recommendedName>
</protein>
<dbReference type="Pfam" id="PF13511">
    <property type="entry name" value="DUF4124"/>
    <property type="match status" value="1"/>
</dbReference>
<accession>A0A370DQX9</accession>
<feature type="domain" description="DUF4124" evidence="2">
    <location>
        <begin position="15"/>
        <end position="62"/>
    </location>
</feature>
<evidence type="ECO:0000256" key="1">
    <source>
        <dbReference type="SAM" id="MobiDB-lite"/>
    </source>
</evidence>
<organism evidence="3 4">
    <name type="scientific">endosymbiont of Escarpia spicata</name>
    <dbReference type="NCBI Taxonomy" id="2200908"/>
    <lineage>
        <taxon>Bacteria</taxon>
        <taxon>Pseudomonadati</taxon>
        <taxon>Pseudomonadota</taxon>
        <taxon>Gammaproteobacteria</taxon>
        <taxon>sulfur-oxidizing symbionts</taxon>
    </lineage>
</organism>
<dbReference type="AlphaFoldDB" id="A0A370DQX9"/>
<name>A0A370DQX9_9GAMM</name>
<dbReference type="InterPro" id="IPR025392">
    <property type="entry name" value="DUF4124"/>
</dbReference>
<comment type="caution">
    <text evidence="3">The sequence shown here is derived from an EMBL/GenBank/DDBJ whole genome shotgun (WGS) entry which is preliminary data.</text>
</comment>
<dbReference type="EMBL" id="QFXE01000008">
    <property type="protein sequence ID" value="RDH86561.1"/>
    <property type="molecule type" value="Genomic_DNA"/>
</dbReference>
<feature type="compositionally biased region" description="Basic and acidic residues" evidence="1">
    <location>
        <begin position="40"/>
        <end position="51"/>
    </location>
</feature>
<dbReference type="Proteomes" id="UP000254771">
    <property type="component" value="Unassembled WGS sequence"/>
</dbReference>
<gene>
    <name evidence="3" type="ORF">DIZ78_06520</name>
</gene>
<evidence type="ECO:0000313" key="4">
    <source>
        <dbReference type="Proteomes" id="UP000254771"/>
    </source>
</evidence>
<proteinExistence type="predicted"/>
<feature type="region of interest" description="Disordered" evidence="1">
    <location>
        <begin position="85"/>
        <end position="109"/>
    </location>
</feature>
<evidence type="ECO:0000313" key="3">
    <source>
        <dbReference type="EMBL" id="RDH86561.1"/>
    </source>
</evidence>
<sequence length="153" mass="17939">MGHLSQWTVGFIVGLLIIPCTQAGIYKWVDEAGRTHYSDRPVAENRQEIELRTSPGNGTPPPIRNDRKATRQRMLDIYREERAARKEAKKKAQQKKAERKARCKEARSRLESYTTAGSIYDYSEEHGRRYFSYEERDQFIDQLKADVAQWCRK</sequence>
<feature type="region of interest" description="Disordered" evidence="1">
    <location>
        <begin position="40"/>
        <end position="67"/>
    </location>
</feature>
<feature type="compositionally biased region" description="Basic residues" evidence="1">
    <location>
        <begin position="87"/>
        <end position="102"/>
    </location>
</feature>
<evidence type="ECO:0000259" key="2">
    <source>
        <dbReference type="Pfam" id="PF13511"/>
    </source>
</evidence>
<reference evidence="3 4" key="1">
    <citation type="journal article" date="2018" name="ISME J.">
        <title>Endosymbiont genomes yield clues of tubeworm success.</title>
        <authorList>
            <person name="Li Y."/>
            <person name="Liles M.R."/>
            <person name="Halanych K.M."/>
        </authorList>
    </citation>
    <scope>NUCLEOTIDE SEQUENCE [LARGE SCALE GENOMIC DNA]</scope>
    <source>
        <strain evidence="3">A1462</strain>
    </source>
</reference>
<keyword evidence="4" id="KW-1185">Reference proteome</keyword>